<evidence type="ECO:0000256" key="4">
    <source>
        <dbReference type="ARBA" id="ARBA00023235"/>
    </source>
</evidence>
<dbReference type="Pfam" id="PF01509">
    <property type="entry name" value="TruB_N"/>
    <property type="match status" value="1"/>
</dbReference>
<dbReference type="AlphaFoldDB" id="A0A1I3NFI9"/>
<dbReference type="PANTHER" id="PTHR13767:SF2">
    <property type="entry name" value="PSEUDOURIDYLATE SYNTHASE TRUB1"/>
    <property type="match status" value="1"/>
</dbReference>
<evidence type="ECO:0000259" key="7">
    <source>
        <dbReference type="Pfam" id="PF16198"/>
    </source>
</evidence>
<dbReference type="Pfam" id="PF16198">
    <property type="entry name" value="TruB_C_2"/>
    <property type="match status" value="1"/>
</dbReference>
<dbReference type="InterPro" id="IPR032819">
    <property type="entry name" value="TruB_C"/>
</dbReference>
<dbReference type="GO" id="GO:0003723">
    <property type="term" value="F:RNA binding"/>
    <property type="evidence" value="ECO:0007669"/>
    <property type="project" value="InterPro"/>
</dbReference>
<reference evidence="8 9" key="1">
    <citation type="submission" date="2016-10" db="EMBL/GenBank/DDBJ databases">
        <authorList>
            <person name="de Groot N.N."/>
        </authorList>
    </citation>
    <scope>NUCLEOTIDE SEQUENCE [LARGE SCALE GENOMIC DNA]</scope>
    <source>
        <strain evidence="8 9">DSM 19073</strain>
    </source>
</reference>
<dbReference type="Gene3D" id="3.30.2350.10">
    <property type="entry name" value="Pseudouridine synthase"/>
    <property type="match status" value="1"/>
</dbReference>
<evidence type="ECO:0000256" key="5">
    <source>
        <dbReference type="HAMAP-Rule" id="MF_01080"/>
    </source>
</evidence>
<keyword evidence="4 5" id="KW-0413">Isomerase</keyword>
<dbReference type="Proteomes" id="UP000199110">
    <property type="component" value="Unassembled WGS sequence"/>
</dbReference>
<dbReference type="RefSeq" id="WP_092780024.1">
    <property type="nucleotide sequence ID" value="NZ_FORA01000002.1"/>
</dbReference>
<comment type="function">
    <text evidence="5">Responsible for synthesis of pseudouridine from uracil-55 in the psi GC loop of transfer RNAs.</text>
</comment>
<dbReference type="PANTHER" id="PTHR13767">
    <property type="entry name" value="TRNA-PSEUDOURIDINE SYNTHASE"/>
    <property type="match status" value="1"/>
</dbReference>
<dbReference type="CDD" id="cd02573">
    <property type="entry name" value="PseudoU_synth_EcTruB"/>
    <property type="match status" value="1"/>
</dbReference>
<comment type="catalytic activity">
    <reaction evidence="1 5">
        <text>uridine(55) in tRNA = pseudouridine(55) in tRNA</text>
        <dbReference type="Rhea" id="RHEA:42532"/>
        <dbReference type="Rhea" id="RHEA-COMP:10101"/>
        <dbReference type="Rhea" id="RHEA-COMP:10102"/>
        <dbReference type="ChEBI" id="CHEBI:65314"/>
        <dbReference type="ChEBI" id="CHEBI:65315"/>
        <dbReference type="EC" id="5.4.99.25"/>
    </reaction>
</comment>
<evidence type="ECO:0000256" key="1">
    <source>
        <dbReference type="ARBA" id="ARBA00000385"/>
    </source>
</evidence>
<dbReference type="InterPro" id="IPR014780">
    <property type="entry name" value="tRNA_psdUridine_synth_TruB"/>
</dbReference>
<evidence type="ECO:0000259" key="6">
    <source>
        <dbReference type="Pfam" id="PF01509"/>
    </source>
</evidence>
<feature type="active site" description="Nucleophile" evidence="5">
    <location>
        <position position="47"/>
    </location>
</feature>
<keyword evidence="9" id="KW-1185">Reference proteome</keyword>
<proteinExistence type="inferred from homology"/>
<dbReference type="STRING" id="390807.SAMN04488095_2140"/>
<accession>A0A1I3NFI9</accession>
<dbReference type="NCBIfam" id="TIGR00431">
    <property type="entry name" value="TruB"/>
    <property type="match status" value="1"/>
</dbReference>
<dbReference type="GO" id="GO:1990481">
    <property type="term" value="P:mRNA pseudouridine synthesis"/>
    <property type="evidence" value="ECO:0007669"/>
    <property type="project" value="TreeGrafter"/>
</dbReference>
<dbReference type="InterPro" id="IPR020103">
    <property type="entry name" value="PsdUridine_synth_cat_dom_sf"/>
</dbReference>
<keyword evidence="3 5" id="KW-0819">tRNA processing</keyword>
<dbReference type="EC" id="5.4.99.25" evidence="5"/>
<feature type="domain" description="Pseudouridine synthase II N-terminal" evidence="6">
    <location>
        <begin position="32"/>
        <end position="179"/>
    </location>
</feature>
<dbReference type="GO" id="GO:0031119">
    <property type="term" value="P:tRNA pseudouridine synthesis"/>
    <property type="evidence" value="ECO:0007669"/>
    <property type="project" value="UniProtKB-UniRule"/>
</dbReference>
<evidence type="ECO:0000313" key="8">
    <source>
        <dbReference type="EMBL" id="SFJ08034.1"/>
    </source>
</evidence>
<dbReference type="SUPFAM" id="SSF55120">
    <property type="entry name" value="Pseudouridine synthase"/>
    <property type="match status" value="1"/>
</dbReference>
<organism evidence="8 9">
    <name type="scientific">Jannaschia pohangensis</name>
    <dbReference type="NCBI Taxonomy" id="390807"/>
    <lineage>
        <taxon>Bacteria</taxon>
        <taxon>Pseudomonadati</taxon>
        <taxon>Pseudomonadota</taxon>
        <taxon>Alphaproteobacteria</taxon>
        <taxon>Rhodobacterales</taxon>
        <taxon>Roseobacteraceae</taxon>
        <taxon>Jannaschia</taxon>
    </lineage>
</organism>
<dbReference type="InterPro" id="IPR002501">
    <property type="entry name" value="PsdUridine_synth_N"/>
</dbReference>
<evidence type="ECO:0000313" key="9">
    <source>
        <dbReference type="Proteomes" id="UP000199110"/>
    </source>
</evidence>
<dbReference type="OrthoDB" id="9802309at2"/>
<dbReference type="EMBL" id="FORA01000002">
    <property type="protein sequence ID" value="SFJ08034.1"/>
    <property type="molecule type" value="Genomic_DNA"/>
</dbReference>
<gene>
    <name evidence="5" type="primary">truB</name>
    <name evidence="8" type="ORF">SAMN04488095_2140</name>
</gene>
<sequence>MGRRKKGNPVHGWLIVDKPAGITSTSVVGKVRWALEAQKAGHAGTLDPDATGVLAIALGEATKTVPFVTDALKCYRFRVTWGAATATDDASGEVIATSEQRPDPAEVEAALTAFRGDIQQIPPQVSAVKVEGERAYDLAREGIEMDLAARPLFVERLEVVTQDPDGAELEMVCGKGGYVRSIARDLGQALGCLGHVAWLRRVWSGPFRAEDGLSMDQIEALARTPDLLTHLRPLELGLVDIPEVAVTAAAASRLQHGNPGEVLTGASYGDVCWASHGGQAIAVGVYRAGALHPTKVFQI</sequence>
<dbReference type="GO" id="GO:0160148">
    <property type="term" value="F:tRNA pseudouridine(55) synthase activity"/>
    <property type="evidence" value="ECO:0007669"/>
    <property type="project" value="UniProtKB-EC"/>
</dbReference>
<feature type="domain" description="tRNA pseudouridylate synthase B C-terminal" evidence="7">
    <location>
        <begin position="180"/>
        <end position="237"/>
    </location>
</feature>
<name>A0A1I3NFI9_9RHOB</name>
<dbReference type="HAMAP" id="MF_01080">
    <property type="entry name" value="TruB_bact"/>
    <property type="match status" value="1"/>
</dbReference>
<evidence type="ECO:0000256" key="2">
    <source>
        <dbReference type="ARBA" id="ARBA00005642"/>
    </source>
</evidence>
<evidence type="ECO:0000256" key="3">
    <source>
        <dbReference type="ARBA" id="ARBA00022694"/>
    </source>
</evidence>
<protein>
    <recommendedName>
        <fullName evidence="5">tRNA pseudouridine synthase B</fullName>
        <ecNumber evidence="5">5.4.99.25</ecNumber>
    </recommendedName>
    <alternativeName>
        <fullName evidence="5">tRNA pseudouridine(55) synthase</fullName>
        <shortName evidence="5">Psi55 synthase</shortName>
    </alternativeName>
    <alternativeName>
        <fullName evidence="5">tRNA pseudouridylate synthase</fullName>
    </alternativeName>
    <alternativeName>
        <fullName evidence="5">tRNA-uridine isomerase</fullName>
    </alternativeName>
</protein>
<comment type="similarity">
    <text evidence="2 5">Belongs to the pseudouridine synthase TruB family. Type 1 subfamily.</text>
</comment>